<dbReference type="InterPro" id="IPR040701">
    <property type="entry name" value="Bact_RF_family2"/>
</dbReference>
<keyword evidence="2" id="KW-1185">Reference proteome</keyword>
<accession>A0A5J5IRY4</accession>
<dbReference type="OrthoDB" id="5179393at2"/>
<name>A0A5J5IRY4_9MICO</name>
<protein>
    <recommendedName>
        <fullName evidence="3">Peptide chain release factor 1</fullName>
    </recommendedName>
</protein>
<dbReference type="Gene3D" id="3.30.420.60">
    <property type="entry name" value="eRF1 domain 2"/>
    <property type="match status" value="1"/>
</dbReference>
<reference evidence="2" key="1">
    <citation type="submission" date="2019-09" db="EMBL/GenBank/DDBJ databases">
        <title>Mumia zhuanghuii sp. nov. isolated from the intestinal contents of plateau pika (Ochotona curzoniae) in the Qinghai-Tibet plateau of China.</title>
        <authorList>
            <person name="Tian Z."/>
        </authorList>
    </citation>
    <scope>NUCLEOTIDE SEQUENCE [LARGE SCALE GENOMIC DNA]</scope>
    <source>
        <strain evidence="2">DSM 25564</strain>
    </source>
</reference>
<organism evidence="1 2">
    <name type="scientific">Microbacterium radiodurans</name>
    <dbReference type="NCBI Taxonomy" id="661398"/>
    <lineage>
        <taxon>Bacteria</taxon>
        <taxon>Bacillati</taxon>
        <taxon>Actinomycetota</taxon>
        <taxon>Actinomycetes</taxon>
        <taxon>Micrococcales</taxon>
        <taxon>Microbacteriaceae</taxon>
        <taxon>Microbacterium</taxon>
    </lineage>
</organism>
<gene>
    <name evidence="1" type="ORF">F6B42_09675</name>
</gene>
<comment type="caution">
    <text evidence="1">The sequence shown here is derived from an EMBL/GenBank/DDBJ whole genome shotgun (WGS) entry which is preliminary data.</text>
</comment>
<dbReference type="InterPro" id="IPR042226">
    <property type="entry name" value="eFR1_2_sf"/>
</dbReference>
<dbReference type="RefSeq" id="WP_150419406.1">
    <property type="nucleotide sequence ID" value="NZ_VYRZ01000002.1"/>
</dbReference>
<dbReference type="Proteomes" id="UP000327039">
    <property type="component" value="Unassembled WGS sequence"/>
</dbReference>
<dbReference type="AlphaFoldDB" id="A0A5J5IRY4"/>
<evidence type="ECO:0008006" key="3">
    <source>
        <dbReference type="Google" id="ProtNLM"/>
    </source>
</evidence>
<evidence type="ECO:0000313" key="2">
    <source>
        <dbReference type="Proteomes" id="UP000327039"/>
    </source>
</evidence>
<dbReference type="SUPFAM" id="SSF53137">
    <property type="entry name" value="Translational machinery components"/>
    <property type="match status" value="1"/>
</dbReference>
<proteinExistence type="predicted"/>
<dbReference type="Pfam" id="PF18844">
    <property type="entry name" value="baeRF_family2"/>
    <property type="match status" value="1"/>
</dbReference>
<dbReference type="EMBL" id="VYRZ01000002">
    <property type="protein sequence ID" value="KAA9087209.1"/>
    <property type="molecule type" value="Genomic_DNA"/>
</dbReference>
<evidence type="ECO:0000313" key="1">
    <source>
        <dbReference type="EMBL" id="KAA9087209.1"/>
    </source>
</evidence>
<sequence length="375" mass="40077">MSEAALQSLTGGNGALTWAYVDGAGDEPVPTREARRRTVRDALADAGAPDADIAAIDGALEDAGGVPSPSARYLAARGGALIVDEHFSGERLGPEELGHGPLAPLLPLLRHRSADLLYLVVETTRDGADLRLERAGRSREVSAESIEGRTDTLTKVRTGGWSHRRFHARAEETWKHNQSEVAEAVDRIVRERHPRFVAISGDVRARQLLLEQLGPTSRDRVVEVDANTRADGADDDALLAAVSETAEHLLDDAVSTARDRAAAGDRESGARGTAEVVAALQQSQVDTLVLDNRLLEADDTILALDAEPWVAVRDDDRLTAGTVATASVAEALARAAVLTGAEVLVAEERTEVGEEREERVPEPPVALLRWPAAAR</sequence>